<dbReference type="KEGG" id="ade:Adeh_2177"/>
<protein>
    <recommendedName>
        <fullName evidence="1">PilZ domain-containing protein</fullName>
    </recommendedName>
</protein>
<dbReference type="Pfam" id="PF07238">
    <property type="entry name" value="PilZ"/>
    <property type="match status" value="1"/>
</dbReference>
<sequence length="238" mass="24939">MASGNDERRRLARIPLACRVVVTEKLAEWTGETLDIAARGCRLTARRPVSPGALVQIAIETGAAPLLAVGQVVWARRTAPLEIGVAFAGDVRGGPAPEAGHGAWLDGLLAERLRTVLRRGGRLGALGAVQLQLGAPPGVALGEAETAVLRRVRRGDPLGLIACSQSGADAVLALLAAGTVTVARPTADPEGWRRAFAVLTDFAREGTPHPVAPVIVLDAGRRAEVVDELIREYLRDTA</sequence>
<accession>Q2IJW5</accession>
<organism evidence="2 3">
    <name type="scientific">Anaeromyxobacter dehalogenans (strain 2CP-C)</name>
    <dbReference type="NCBI Taxonomy" id="290397"/>
    <lineage>
        <taxon>Bacteria</taxon>
        <taxon>Pseudomonadati</taxon>
        <taxon>Myxococcota</taxon>
        <taxon>Myxococcia</taxon>
        <taxon>Myxococcales</taxon>
        <taxon>Cystobacterineae</taxon>
        <taxon>Anaeromyxobacteraceae</taxon>
        <taxon>Anaeromyxobacter</taxon>
    </lineage>
</organism>
<evidence type="ECO:0000259" key="1">
    <source>
        <dbReference type="Pfam" id="PF07238"/>
    </source>
</evidence>
<dbReference type="Proteomes" id="UP000001935">
    <property type="component" value="Chromosome"/>
</dbReference>
<dbReference type="RefSeq" id="WP_011421229.1">
    <property type="nucleotide sequence ID" value="NC_007760.1"/>
</dbReference>
<dbReference type="InterPro" id="IPR009875">
    <property type="entry name" value="PilZ_domain"/>
</dbReference>
<dbReference type="AlphaFoldDB" id="Q2IJW5"/>
<evidence type="ECO:0000313" key="2">
    <source>
        <dbReference type="EMBL" id="ABC81947.1"/>
    </source>
</evidence>
<evidence type="ECO:0000313" key="3">
    <source>
        <dbReference type="Proteomes" id="UP000001935"/>
    </source>
</evidence>
<proteinExistence type="predicted"/>
<dbReference type="Gene3D" id="2.40.10.220">
    <property type="entry name" value="predicted glycosyltransferase like domains"/>
    <property type="match status" value="1"/>
</dbReference>
<dbReference type="OrthoDB" id="9893742at2"/>
<dbReference type="HOGENOM" id="CLU_1163970_0_0_7"/>
<reference evidence="2" key="1">
    <citation type="submission" date="2006-01" db="EMBL/GenBank/DDBJ databases">
        <title>Complete sequence of Anaeromyxobacter dehalogenans 2CP-C.</title>
        <authorList>
            <consortium name="US DOE Joint Genome Institute"/>
            <person name="Copeland A."/>
            <person name="Lucas S."/>
            <person name="Lapidus A."/>
            <person name="Barry K."/>
            <person name="Detter J.C."/>
            <person name="Glavina T."/>
            <person name="Hammon N."/>
            <person name="Israni S."/>
            <person name="Pitluck S."/>
            <person name="Brettin T."/>
            <person name="Bruce D."/>
            <person name="Han C."/>
            <person name="Tapia R."/>
            <person name="Gilna P."/>
            <person name="Kiss H."/>
            <person name="Schmutz J."/>
            <person name="Larimer F."/>
            <person name="Land M."/>
            <person name="Kyrpides N."/>
            <person name="Anderson I."/>
            <person name="Sanford R.A."/>
            <person name="Ritalahti K.M."/>
            <person name="Thomas H.S."/>
            <person name="Kirby J.R."/>
            <person name="Zhulin I.B."/>
            <person name="Loeffler F.E."/>
            <person name="Richardson P."/>
        </authorList>
    </citation>
    <scope>NUCLEOTIDE SEQUENCE</scope>
    <source>
        <strain evidence="2">2CP-C</strain>
    </source>
</reference>
<dbReference type="EMBL" id="CP000251">
    <property type="protein sequence ID" value="ABC81947.1"/>
    <property type="molecule type" value="Genomic_DNA"/>
</dbReference>
<name>Q2IJW5_ANADE</name>
<feature type="domain" description="PilZ" evidence="1">
    <location>
        <begin position="7"/>
        <end position="87"/>
    </location>
</feature>
<dbReference type="SUPFAM" id="SSF141371">
    <property type="entry name" value="PilZ domain-like"/>
    <property type="match status" value="1"/>
</dbReference>
<gene>
    <name evidence="2" type="ordered locus">Adeh_2177</name>
</gene>
<dbReference type="GO" id="GO:0035438">
    <property type="term" value="F:cyclic-di-GMP binding"/>
    <property type="evidence" value="ECO:0007669"/>
    <property type="project" value="InterPro"/>
</dbReference>